<dbReference type="PROSITE" id="PS51257">
    <property type="entry name" value="PROKAR_LIPOPROTEIN"/>
    <property type="match status" value="1"/>
</dbReference>
<accession>A0A380WP77</accession>
<sequence length="80" mass="8710">MILIRGPASITLVSLKPDAAKSLANSSLVFSCPPGMGHRFPNPQIENGQIEVRQMVDLADFEPSAGIERFREMGVAQDKK</sequence>
<evidence type="ECO:0000313" key="2">
    <source>
        <dbReference type="Proteomes" id="UP000254701"/>
    </source>
</evidence>
<reference evidence="1 2" key="1">
    <citation type="submission" date="2018-06" db="EMBL/GenBank/DDBJ databases">
        <authorList>
            <consortium name="Pathogen Informatics"/>
            <person name="Doyle S."/>
        </authorList>
    </citation>
    <scope>NUCLEOTIDE SEQUENCE [LARGE SCALE GENOMIC DNA]</scope>
    <source>
        <strain evidence="1 2">NCTC10684</strain>
    </source>
</reference>
<dbReference type="EMBL" id="UFSM01000001">
    <property type="protein sequence ID" value="SUU90126.1"/>
    <property type="molecule type" value="Genomic_DNA"/>
</dbReference>
<organism evidence="1 2">
    <name type="scientific">Aminobacter aminovorans</name>
    <name type="common">Chelatobacter heintzii</name>
    <dbReference type="NCBI Taxonomy" id="83263"/>
    <lineage>
        <taxon>Bacteria</taxon>
        <taxon>Pseudomonadati</taxon>
        <taxon>Pseudomonadota</taxon>
        <taxon>Alphaproteobacteria</taxon>
        <taxon>Hyphomicrobiales</taxon>
        <taxon>Phyllobacteriaceae</taxon>
        <taxon>Aminobacter</taxon>
    </lineage>
</organism>
<protein>
    <submittedName>
        <fullName evidence="1">Uncharacterized protein</fullName>
    </submittedName>
</protein>
<name>A0A380WP77_AMIAI</name>
<proteinExistence type="predicted"/>
<dbReference type="Proteomes" id="UP000254701">
    <property type="component" value="Unassembled WGS sequence"/>
</dbReference>
<dbReference type="AlphaFoldDB" id="A0A380WP77"/>
<evidence type="ECO:0000313" key="1">
    <source>
        <dbReference type="EMBL" id="SUU90126.1"/>
    </source>
</evidence>
<gene>
    <name evidence="1" type="ORF">NCTC10684_03374</name>
</gene>